<organism evidence="16 17">
    <name type="scientific">Aedes albopictus</name>
    <name type="common">Asian tiger mosquito</name>
    <name type="synonym">Stegomyia albopicta</name>
    <dbReference type="NCBI Taxonomy" id="7160"/>
    <lineage>
        <taxon>Eukaryota</taxon>
        <taxon>Metazoa</taxon>
        <taxon>Ecdysozoa</taxon>
        <taxon>Arthropoda</taxon>
        <taxon>Hexapoda</taxon>
        <taxon>Insecta</taxon>
        <taxon>Pterygota</taxon>
        <taxon>Neoptera</taxon>
        <taxon>Endopterygota</taxon>
        <taxon>Diptera</taxon>
        <taxon>Nematocera</taxon>
        <taxon>Culicoidea</taxon>
        <taxon>Culicidae</taxon>
        <taxon>Culicinae</taxon>
        <taxon>Aedini</taxon>
        <taxon>Aedes</taxon>
        <taxon>Stegomyia</taxon>
    </lineage>
</organism>
<feature type="domain" description="Reverse transcriptase" evidence="14">
    <location>
        <begin position="663"/>
        <end position="840"/>
    </location>
</feature>
<dbReference type="InterPro" id="IPR000477">
    <property type="entry name" value="RT_dom"/>
</dbReference>
<dbReference type="InterPro" id="IPR001995">
    <property type="entry name" value="Peptidase_A2_cat"/>
</dbReference>
<evidence type="ECO:0000259" key="15">
    <source>
        <dbReference type="PROSITE" id="PS50994"/>
    </source>
</evidence>
<dbReference type="InterPro" id="IPR012337">
    <property type="entry name" value="RNaseH-like_sf"/>
</dbReference>
<dbReference type="Gene3D" id="3.10.10.10">
    <property type="entry name" value="HIV Type 1 Reverse Transcriptase, subunit A, domain 1"/>
    <property type="match status" value="1"/>
</dbReference>
<dbReference type="EC" id="2.7.7.49" evidence="1"/>
<evidence type="ECO:0000256" key="7">
    <source>
        <dbReference type="ARBA" id="ARBA00022842"/>
    </source>
</evidence>
<dbReference type="Proteomes" id="UP000069940">
    <property type="component" value="Unassembled WGS sequence"/>
</dbReference>
<feature type="region of interest" description="Disordered" evidence="11">
    <location>
        <begin position="139"/>
        <end position="165"/>
    </location>
</feature>
<dbReference type="GeneID" id="134290743"/>
<dbReference type="Pfam" id="PF17919">
    <property type="entry name" value="RT_RNaseH_2"/>
    <property type="match status" value="1"/>
</dbReference>
<evidence type="ECO:0000256" key="10">
    <source>
        <dbReference type="PROSITE-ProRule" id="PRU00047"/>
    </source>
</evidence>
<dbReference type="Pfam" id="PF17921">
    <property type="entry name" value="Integrase_H2C2"/>
    <property type="match status" value="1"/>
</dbReference>
<feature type="domain" description="CCHC-type" evidence="12">
    <location>
        <begin position="432"/>
        <end position="446"/>
    </location>
</feature>
<evidence type="ECO:0000313" key="16">
    <source>
        <dbReference type="EnsemblMetazoa" id="AALFPA23_019608.P28845"/>
    </source>
</evidence>
<dbReference type="Pfam" id="PF00665">
    <property type="entry name" value="rve"/>
    <property type="match status" value="1"/>
</dbReference>
<dbReference type="Pfam" id="PF00078">
    <property type="entry name" value="RVT_1"/>
    <property type="match status" value="1"/>
</dbReference>
<evidence type="ECO:0000256" key="4">
    <source>
        <dbReference type="ARBA" id="ARBA00022722"/>
    </source>
</evidence>
<feature type="domain" description="Integrase catalytic" evidence="15">
    <location>
        <begin position="1204"/>
        <end position="1362"/>
    </location>
</feature>
<feature type="region of interest" description="Disordered" evidence="11">
    <location>
        <begin position="449"/>
        <end position="475"/>
    </location>
</feature>
<dbReference type="InterPro" id="IPR036397">
    <property type="entry name" value="RNaseH_sf"/>
</dbReference>
<protein>
    <recommendedName>
        <fullName evidence="1">RNA-directed DNA polymerase</fullName>
        <ecNumber evidence="1">2.7.7.49</ecNumber>
    </recommendedName>
</protein>
<evidence type="ECO:0000259" key="14">
    <source>
        <dbReference type="PROSITE" id="PS50878"/>
    </source>
</evidence>
<dbReference type="PROSITE" id="PS00141">
    <property type="entry name" value="ASP_PROTEASE"/>
    <property type="match status" value="1"/>
</dbReference>
<dbReference type="SUPFAM" id="SSF56672">
    <property type="entry name" value="DNA/RNA polymerases"/>
    <property type="match status" value="1"/>
</dbReference>
<dbReference type="InterPro" id="IPR001878">
    <property type="entry name" value="Znf_CCHC"/>
</dbReference>
<keyword evidence="4" id="KW-0540">Nuclease</keyword>
<dbReference type="InterPro" id="IPR043502">
    <property type="entry name" value="DNA/RNA_pol_sf"/>
</dbReference>
<keyword evidence="6" id="KW-0378">Hydrolase</keyword>
<dbReference type="RefSeq" id="XP_062713920.1">
    <property type="nucleotide sequence ID" value="XM_062857936.1"/>
</dbReference>
<keyword evidence="3" id="KW-0548">Nucleotidyltransferase</keyword>
<evidence type="ECO:0000256" key="6">
    <source>
        <dbReference type="ARBA" id="ARBA00022801"/>
    </source>
</evidence>
<dbReference type="InterPro" id="IPR001969">
    <property type="entry name" value="Aspartic_peptidase_AS"/>
</dbReference>
<dbReference type="PROSITE" id="PS50158">
    <property type="entry name" value="ZF_CCHC"/>
    <property type="match status" value="1"/>
</dbReference>
<feature type="compositionally biased region" description="Polar residues" evidence="11">
    <location>
        <begin position="449"/>
        <end position="461"/>
    </location>
</feature>
<keyword evidence="10" id="KW-0479">Metal-binding</keyword>
<dbReference type="PROSITE" id="PS50994">
    <property type="entry name" value="INTEGRASE"/>
    <property type="match status" value="1"/>
</dbReference>
<dbReference type="PANTHER" id="PTHR37984">
    <property type="entry name" value="PROTEIN CBG26694"/>
    <property type="match status" value="1"/>
</dbReference>
<keyword evidence="9" id="KW-0695">RNA-directed DNA polymerase</keyword>
<feature type="domain" description="Peptidase A2" evidence="13">
    <location>
        <begin position="503"/>
        <end position="521"/>
    </location>
</feature>
<evidence type="ECO:0000256" key="9">
    <source>
        <dbReference type="ARBA" id="ARBA00022918"/>
    </source>
</evidence>
<reference evidence="16" key="2">
    <citation type="submission" date="2025-05" db="UniProtKB">
        <authorList>
            <consortium name="EnsemblMetazoa"/>
        </authorList>
    </citation>
    <scope>IDENTIFICATION</scope>
    <source>
        <strain evidence="16">Foshan</strain>
    </source>
</reference>
<dbReference type="CDD" id="cd01647">
    <property type="entry name" value="RT_LTR"/>
    <property type="match status" value="1"/>
</dbReference>
<dbReference type="PROSITE" id="PS50878">
    <property type="entry name" value="RT_POL"/>
    <property type="match status" value="1"/>
</dbReference>
<dbReference type="PANTHER" id="PTHR37984:SF11">
    <property type="entry name" value="INTEGRASE CATALYTIC DOMAIN-CONTAINING PROTEIN"/>
    <property type="match status" value="1"/>
</dbReference>
<dbReference type="Gene3D" id="3.30.420.10">
    <property type="entry name" value="Ribonuclease H-like superfamily/Ribonuclease H"/>
    <property type="match status" value="1"/>
</dbReference>
<evidence type="ECO:0000256" key="1">
    <source>
        <dbReference type="ARBA" id="ARBA00012493"/>
    </source>
</evidence>
<dbReference type="InterPro" id="IPR050951">
    <property type="entry name" value="Retrovirus_Pol_polyprotein"/>
</dbReference>
<keyword evidence="17" id="KW-1185">Reference proteome</keyword>
<proteinExistence type="predicted"/>
<dbReference type="EnsemblMetazoa" id="AALFPA23_019608.R28845">
    <property type="protein sequence ID" value="AALFPA23_019608.P28845"/>
    <property type="gene ID" value="AALFPA23_019608"/>
</dbReference>
<keyword evidence="7" id="KW-0460">Magnesium</keyword>
<dbReference type="CDD" id="cd09274">
    <property type="entry name" value="RNase_HI_RT_Ty3"/>
    <property type="match status" value="1"/>
</dbReference>
<dbReference type="SMART" id="SM00343">
    <property type="entry name" value="ZnF_C2HC"/>
    <property type="match status" value="2"/>
</dbReference>
<evidence type="ECO:0000256" key="5">
    <source>
        <dbReference type="ARBA" id="ARBA00022759"/>
    </source>
</evidence>
<keyword evidence="8" id="KW-0229">DNA integration</keyword>
<evidence type="ECO:0000313" key="17">
    <source>
        <dbReference type="Proteomes" id="UP000069940"/>
    </source>
</evidence>
<evidence type="ECO:0000256" key="11">
    <source>
        <dbReference type="SAM" id="MobiDB-lite"/>
    </source>
</evidence>
<keyword evidence="2" id="KW-0808">Transferase</keyword>
<keyword evidence="5" id="KW-0255">Endonuclease</keyword>
<keyword evidence="10" id="KW-0862">Zinc</keyword>
<accession>A0ABM1ZLE2</accession>
<dbReference type="InterPro" id="IPR041588">
    <property type="entry name" value="Integrase_H2C2"/>
</dbReference>
<dbReference type="Gene3D" id="3.30.70.270">
    <property type="match status" value="2"/>
</dbReference>
<evidence type="ECO:0000256" key="8">
    <source>
        <dbReference type="ARBA" id="ARBA00022908"/>
    </source>
</evidence>
<name>A0ABM1ZLE2_AEDAL</name>
<evidence type="ECO:0000259" key="13">
    <source>
        <dbReference type="PROSITE" id="PS50175"/>
    </source>
</evidence>
<evidence type="ECO:0000256" key="2">
    <source>
        <dbReference type="ARBA" id="ARBA00022679"/>
    </source>
</evidence>
<dbReference type="Gene3D" id="3.10.20.370">
    <property type="match status" value="1"/>
</dbReference>
<dbReference type="PROSITE" id="PS50175">
    <property type="entry name" value="ASP_PROT_RETROV"/>
    <property type="match status" value="1"/>
</dbReference>
<dbReference type="Gene3D" id="1.10.340.70">
    <property type="match status" value="1"/>
</dbReference>
<dbReference type="SUPFAM" id="SSF53098">
    <property type="entry name" value="Ribonuclease H-like"/>
    <property type="match status" value="1"/>
</dbReference>
<dbReference type="InterPro" id="IPR043128">
    <property type="entry name" value="Rev_trsase/Diguanyl_cyclase"/>
</dbReference>
<keyword evidence="10" id="KW-0863">Zinc-finger</keyword>
<dbReference type="Gene3D" id="4.10.60.10">
    <property type="entry name" value="Zinc finger, CCHC-type"/>
    <property type="match status" value="1"/>
</dbReference>
<dbReference type="InterPro" id="IPR001584">
    <property type="entry name" value="Integrase_cat-core"/>
</dbReference>
<evidence type="ECO:0000256" key="3">
    <source>
        <dbReference type="ARBA" id="ARBA00022695"/>
    </source>
</evidence>
<reference evidence="17" key="1">
    <citation type="journal article" date="2015" name="Proc. Natl. Acad. Sci. U.S.A.">
        <title>Genome sequence of the Asian Tiger mosquito, Aedes albopictus, reveals insights into its biology, genetics, and evolution.</title>
        <authorList>
            <person name="Chen X.G."/>
            <person name="Jiang X."/>
            <person name="Gu J."/>
            <person name="Xu M."/>
            <person name="Wu Y."/>
            <person name="Deng Y."/>
            <person name="Zhang C."/>
            <person name="Bonizzoni M."/>
            <person name="Dermauw W."/>
            <person name="Vontas J."/>
            <person name="Armbruster P."/>
            <person name="Huang X."/>
            <person name="Yang Y."/>
            <person name="Zhang H."/>
            <person name="He W."/>
            <person name="Peng H."/>
            <person name="Liu Y."/>
            <person name="Wu K."/>
            <person name="Chen J."/>
            <person name="Lirakis M."/>
            <person name="Topalis P."/>
            <person name="Van Leeuwen T."/>
            <person name="Hall A.B."/>
            <person name="Jiang X."/>
            <person name="Thorpe C."/>
            <person name="Mueller R.L."/>
            <person name="Sun C."/>
            <person name="Waterhouse R.M."/>
            <person name="Yan G."/>
            <person name="Tu Z.J."/>
            <person name="Fang X."/>
            <person name="James A.A."/>
        </authorList>
    </citation>
    <scope>NUCLEOTIDE SEQUENCE [LARGE SCALE GENOMIC DNA]</scope>
    <source>
        <strain evidence="17">Foshan</strain>
    </source>
</reference>
<evidence type="ECO:0000259" key="12">
    <source>
        <dbReference type="PROSITE" id="PS50158"/>
    </source>
</evidence>
<sequence length="1513" mass="170363">MSPNTRHHNLTIRRLSVPWWRLHACGPQTTHTMLNRESVDPTVLCDLTLTTQTLLPTITATMGSQITNMFSGGKYVLAPAADDGTDGCETQSDIRSFDCDDLDVAAHETVETDGVTWVETEDVNEKSLRVEPMTDNVTKNRSLETDPIPNTTTTEEKEDLGYAPQPGIAERGCNIRWDLIPKFPKDIPSNKLWENWQRFIGNFETAASLSTFTGSADRAKLLYLSLGQSLQDIISAADLEPNYRDPRCYSTFVASVNNYFKSMTDTAAEHEAFQAMRQAKGETIVCFHARHTRKVRLCGYSPSDQVRFVLAQLLKGMQNRQIAVAARTYGHDASYIVQAATRVESLAEPYEADQQRVENSPPEVHAINRKREHSRERESFRKVRKVEANKGFRYTNSREPSQNHRKGQRNRCWKCGYLYHKRNVCPAMDKPCNSCGRVGHFASTCRGNSRSAGANSVQETRNVPLKPLPPGWTQDSNDEQQVNSVIFLSDAIVRCRLGSSSPYNFLVDSGADVNIIGGNDWMYLEAEFRNGMAKLDPIHEFEARELRAYAVEAPMAVRCAFRAVVEVVGAIKPTVTAEFLVVDEGRRSLLGRQTASELKLLKVGLTVNSCDQAPATGMFPKVPGVKVKFSVNKAIPPTKNAYYNVPAAFREAARERLEDMEARGIIERVTKAPEWISGMSAVPKGKNDFRLVVNMRAPNKAIQREYFRMPLIDEMKIKLHGAKFFTKLDLNNAYHHLELCKESRDLTTFLTETGMYRFTRLMFGVNCAPEIFQREMCRLLEGVENKIVYIDDVLIFADTLDKLRRTTAQVLEILRANNLTLNQKKCEFDKTFVTFLGHGLDEKGFHVDEAKVKAIRQFRAPASVSELKSFLGLAAFVSPYIKDFAKISSTLWAATTSKDWSWGPEELAAFNALKEGITECTTTLGYFSDNENTILYTDASPKALGAVLVQEGSNKPPRIISFASKALTDTEKRYAQNQREALATVWAVEHFSFFLLGRHFTLKTDAQGVAFILNRSRESSKRALTRADGWALRLSPYDYEVEYIRGRENIADPPSRLYTGNDAPFDDQQSPWEIASLEAKSVGFLTVKELQEETALDTTLQSVIDALETRSWTDELRTFENVAADLSLKDGILVKNGCAVVPTKLRSKTLNLAHNGHPMTAKLKSILRERVWWPRMSSDAEEWVKSCQTCAINGRPEKPTPMKRIPAPQAVWETIALDFNGPYARFGGISILLIVDYRSRFLIARPVRSTNFEQTKGVLEDVFAREGFPKTIRSDNGPPFNGDEYRAYCADRGIEAVFSTPLFPQQNGLVENYMKLVNKAMATAVSNGSCFKIELQAAINAHNAAAHSVTGHPPEEIMMGRKIKRHLPLLHHEKVNHDDEAINRRDKLAKLRSKEREDIKRGARTSRVSPGDTIIIERQARAKGESRFDPQKYTVIQEDNGSLVLQNVHGQIVKRHVTQTRKVGHWRTPTNNTGETTLVNTNDDIRDAGPSERPRRMRTAPSYMKDYVQALEN</sequence>
<dbReference type="InterPro" id="IPR041577">
    <property type="entry name" value="RT_RNaseH_2"/>
</dbReference>